<proteinExistence type="predicted"/>
<evidence type="ECO:0000313" key="1">
    <source>
        <dbReference type="EMBL" id="KAH7905940.1"/>
    </source>
</evidence>
<dbReference type="EMBL" id="MU268096">
    <property type="protein sequence ID" value="KAH7905940.1"/>
    <property type="molecule type" value="Genomic_DNA"/>
</dbReference>
<evidence type="ECO:0000313" key="2">
    <source>
        <dbReference type="Proteomes" id="UP000790377"/>
    </source>
</evidence>
<reference evidence="1" key="1">
    <citation type="journal article" date="2021" name="New Phytol.">
        <title>Evolutionary innovations through gain and loss of genes in the ectomycorrhizal Boletales.</title>
        <authorList>
            <person name="Wu G."/>
            <person name="Miyauchi S."/>
            <person name="Morin E."/>
            <person name="Kuo A."/>
            <person name="Drula E."/>
            <person name="Varga T."/>
            <person name="Kohler A."/>
            <person name="Feng B."/>
            <person name="Cao Y."/>
            <person name="Lipzen A."/>
            <person name="Daum C."/>
            <person name="Hundley H."/>
            <person name="Pangilinan J."/>
            <person name="Johnson J."/>
            <person name="Barry K."/>
            <person name="LaButti K."/>
            <person name="Ng V."/>
            <person name="Ahrendt S."/>
            <person name="Min B."/>
            <person name="Choi I.G."/>
            <person name="Park H."/>
            <person name="Plett J.M."/>
            <person name="Magnuson J."/>
            <person name="Spatafora J.W."/>
            <person name="Nagy L.G."/>
            <person name="Henrissat B."/>
            <person name="Grigoriev I.V."/>
            <person name="Yang Z.L."/>
            <person name="Xu J."/>
            <person name="Martin F.M."/>
        </authorList>
    </citation>
    <scope>NUCLEOTIDE SEQUENCE</scope>
    <source>
        <strain evidence="1">ATCC 28755</strain>
    </source>
</reference>
<protein>
    <submittedName>
        <fullName evidence="1">Uncharacterized protein</fullName>
    </submittedName>
</protein>
<dbReference type="Proteomes" id="UP000790377">
    <property type="component" value="Unassembled WGS sequence"/>
</dbReference>
<comment type="caution">
    <text evidence="1">The sequence shown here is derived from an EMBL/GenBank/DDBJ whole genome shotgun (WGS) entry which is preliminary data.</text>
</comment>
<keyword evidence="2" id="KW-1185">Reference proteome</keyword>
<accession>A0ACB7ZXZ8</accession>
<name>A0ACB7ZXZ8_9AGAM</name>
<gene>
    <name evidence="1" type="ORF">BJ138DRAFT_1118024</name>
</gene>
<organism evidence="1 2">
    <name type="scientific">Hygrophoropsis aurantiaca</name>
    <dbReference type="NCBI Taxonomy" id="72124"/>
    <lineage>
        <taxon>Eukaryota</taxon>
        <taxon>Fungi</taxon>
        <taxon>Dikarya</taxon>
        <taxon>Basidiomycota</taxon>
        <taxon>Agaricomycotina</taxon>
        <taxon>Agaricomycetes</taxon>
        <taxon>Agaricomycetidae</taxon>
        <taxon>Boletales</taxon>
        <taxon>Coniophorineae</taxon>
        <taxon>Hygrophoropsidaceae</taxon>
        <taxon>Hygrophoropsis</taxon>
    </lineage>
</organism>
<sequence length="410" mass="46458">MSYISRVMHPALLVGEIQLHIFNEISNKNTLNALARTCQAFTEAALDVLWRDLDSFTRLIECMPHDLWTSTVIVNRSASQRPGREVVYEYHKRTFKLCRTINSSDWDIFQKYSRRVHYIRRPSNPGPPSRNERKDLLDDACILALCSLSAPARLLPHLKSLIWTVDSDSHLLLLPRLLSPSLISLGLFFPVLYRRSQRLEFAPQISFEICPSLRSLTVSSDRHLPQCALEGLKRSISQLQSLDVLSWYHIGSETILSLGQLSTLTRAAFELPSNFFTYTAALPSHSPMPKPVFSAVRMLQIAYGDLTSMTAFLNYFNVGTQEIMMFSKSQSPSQATTVRNFIAALGSSVSRDNFQCLNVIDKVERDRTGFHPIGIRELSPLLTFHRLQHLELALQCPIVMNDAMLFEAGA</sequence>